<protein>
    <submittedName>
        <fullName evidence="2">Uncharacterized protein</fullName>
    </submittedName>
</protein>
<dbReference type="AlphaFoldDB" id="A0A4Y2T7P6"/>
<sequence length="112" mass="12597">MRGPSGNSIGIIDLELYTKVPKFSSRRQMMAMGSSEGSNSLSRRARASPLECQIFKDLGFVSGTQTCKFRYPNRRAGAHRNGDPKPDLQFSTDNREKCMEARNTNRPPEWGL</sequence>
<keyword evidence="3" id="KW-1185">Reference proteome</keyword>
<evidence type="ECO:0000256" key="1">
    <source>
        <dbReference type="SAM" id="MobiDB-lite"/>
    </source>
</evidence>
<name>A0A4Y2T7P6_ARAVE</name>
<gene>
    <name evidence="2" type="ORF">AVEN_237170_1</name>
</gene>
<feature type="region of interest" description="Disordered" evidence="1">
    <location>
        <begin position="74"/>
        <end position="112"/>
    </location>
</feature>
<evidence type="ECO:0000313" key="3">
    <source>
        <dbReference type="Proteomes" id="UP000499080"/>
    </source>
</evidence>
<proteinExistence type="predicted"/>
<comment type="caution">
    <text evidence="2">The sequence shown here is derived from an EMBL/GenBank/DDBJ whole genome shotgun (WGS) entry which is preliminary data.</text>
</comment>
<dbReference type="EMBL" id="BGPR01026699">
    <property type="protein sequence ID" value="GBN96642.1"/>
    <property type="molecule type" value="Genomic_DNA"/>
</dbReference>
<reference evidence="2 3" key="1">
    <citation type="journal article" date="2019" name="Sci. Rep.">
        <title>Orb-weaving spider Araneus ventricosus genome elucidates the spidroin gene catalogue.</title>
        <authorList>
            <person name="Kono N."/>
            <person name="Nakamura H."/>
            <person name="Ohtoshi R."/>
            <person name="Moran D.A.P."/>
            <person name="Shinohara A."/>
            <person name="Yoshida Y."/>
            <person name="Fujiwara M."/>
            <person name="Mori M."/>
            <person name="Tomita M."/>
            <person name="Arakawa K."/>
        </authorList>
    </citation>
    <scope>NUCLEOTIDE SEQUENCE [LARGE SCALE GENOMIC DNA]</scope>
</reference>
<dbReference type="Proteomes" id="UP000499080">
    <property type="component" value="Unassembled WGS sequence"/>
</dbReference>
<evidence type="ECO:0000313" key="2">
    <source>
        <dbReference type="EMBL" id="GBN96642.1"/>
    </source>
</evidence>
<organism evidence="2 3">
    <name type="scientific">Araneus ventricosus</name>
    <name type="common">Orbweaver spider</name>
    <name type="synonym">Epeira ventricosa</name>
    <dbReference type="NCBI Taxonomy" id="182803"/>
    <lineage>
        <taxon>Eukaryota</taxon>
        <taxon>Metazoa</taxon>
        <taxon>Ecdysozoa</taxon>
        <taxon>Arthropoda</taxon>
        <taxon>Chelicerata</taxon>
        <taxon>Arachnida</taxon>
        <taxon>Araneae</taxon>
        <taxon>Araneomorphae</taxon>
        <taxon>Entelegynae</taxon>
        <taxon>Araneoidea</taxon>
        <taxon>Araneidae</taxon>
        <taxon>Araneus</taxon>
    </lineage>
</organism>
<accession>A0A4Y2T7P6</accession>